<dbReference type="AlphaFoldDB" id="A0AAU7GBS6"/>
<reference evidence="1" key="1">
    <citation type="submission" date="2024-05" db="EMBL/GenBank/DDBJ databases">
        <title>The Natural Products Discovery Center: Release of the First 8490 Sequenced Strains for Exploring Actinobacteria Biosynthetic Diversity.</title>
        <authorList>
            <person name="Kalkreuter E."/>
            <person name="Kautsar S.A."/>
            <person name="Yang D."/>
            <person name="Bader C.D."/>
            <person name="Teijaro C.N."/>
            <person name="Fluegel L."/>
            <person name="Davis C.M."/>
            <person name="Simpson J.R."/>
            <person name="Lauterbach L."/>
            <person name="Steele A.D."/>
            <person name="Gui C."/>
            <person name="Meng S."/>
            <person name="Li G."/>
            <person name="Viehrig K."/>
            <person name="Ye F."/>
            <person name="Su P."/>
            <person name="Kiefer A.F."/>
            <person name="Nichols A."/>
            <person name="Cepeda A.J."/>
            <person name="Yan W."/>
            <person name="Fan B."/>
            <person name="Jiang Y."/>
            <person name="Adhikari A."/>
            <person name="Zheng C.-J."/>
            <person name="Schuster L."/>
            <person name="Cowan T.M."/>
            <person name="Smanski M.J."/>
            <person name="Chevrette M.G."/>
            <person name="de Carvalho L.P.S."/>
            <person name="Shen B."/>
        </authorList>
    </citation>
    <scope>NUCLEOTIDE SEQUENCE</scope>
    <source>
        <strain evidence="1">NPDC080035</strain>
    </source>
</reference>
<dbReference type="RefSeq" id="WP_348787381.1">
    <property type="nucleotide sequence ID" value="NZ_CP157390.1"/>
</dbReference>
<gene>
    <name evidence="1" type="ORF">AAME72_15150</name>
</gene>
<organism evidence="1">
    <name type="scientific">Leifsonia sp. NPDC080035</name>
    <dbReference type="NCBI Taxonomy" id="3143936"/>
    <lineage>
        <taxon>Bacteria</taxon>
        <taxon>Bacillati</taxon>
        <taxon>Actinomycetota</taxon>
        <taxon>Actinomycetes</taxon>
        <taxon>Micrococcales</taxon>
        <taxon>Microbacteriaceae</taxon>
        <taxon>Leifsonia</taxon>
    </lineage>
</organism>
<protein>
    <submittedName>
        <fullName evidence="1">Uncharacterized protein</fullName>
    </submittedName>
</protein>
<name>A0AAU7GBS6_9MICO</name>
<proteinExistence type="predicted"/>
<accession>A0AAU7GBS6</accession>
<sequence length="129" mass="14158">MMGITARGPRLHAIAGDAEGRIAGRTQVAQSDVTLELATDAAIDKCLRALDASDLRLATQPGKYDWKFAWIDPNSSGEGGRVRFGVAWYDEAFFAEKRDVYLDVKHLRMLAGFGVDEGSVTVEHFARVD</sequence>
<dbReference type="EMBL" id="CP157390">
    <property type="protein sequence ID" value="XBM47408.1"/>
    <property type="molecule type" value="Genomic_DNA"/>
</dbReference>
<evidence type="ECO:0000313" key="1">
    <source>
        <dbReference type="EMBL" id="XBM47408.1"/>
    </source>
</evidence>